<evidence type="ECO:0000313" key="7">
    <source>
        <dbReference type="Proteomes" id="UP000007564"/>
    </source>
</evidence>
<dbReference type="Proteomes" id="UP000007564">
    <property type="component" value="Chromosome"/>
</dbReference>
<gene>
    <name evidence="6" type="ORF">BN112_2735</name>
</gene>
<accession>A0A0C6P7Q4</accession>
<dbReference type="PROSITE" id="PS50931">
    <property type="entry name" value="HTH_LYSR"/>
    <property type="match status" value="1"/>
</dbReference>
<reference evidence="6 7" key="1">
    <citation type="journal article" date="2012" name="BMC Genomics">
        <title>Comparative genomics of the classical Bordetella subspecies: the evolution and exchange of virulence-associated diversity amongst closely related pathogens.</title>
        <authorList>
            <person name="Park J."/>
            <person name="Zhang Y."/>
            <person name="Buboltz A.M."/>
            <person name="Zhang X."/>
            <person name="Schuster S.C."/>
            <person name="Ahuja U."/>
            <person name="Liu M."/>
            <person name="Miller J.F."/>
            <person name="Sebaihia M."/>
            <person name="Bentley S.D."/>
            <person name="Parkhill J."/>
            <person name="Harvill E.T."/>
        </authorList>
    </citation>
    <scope>NUCLEOTIDE SEQUENCE [LARGE SCALE GENOMIC DNA]</scope>
    <source>
        <strain evidence="6 7">253</strain>
    </source>
</reference>
<feature type="domain" description="HTH lysR-type" evidence="5">
    <location>
        <begin position="1"/>
        <end position="58"/>
    </location>
</feature>
<dbReference type="PRINTS" id="PR00039">
    <property type="entry name" value="HTHLYSR"/>
</dbReference>
<dbReference type="KEGG" id="bbh:BN112_2735"/>
<dbReference type="PANTHER" id="PTHR30427">
    <property type="entry name" value="TRANSCRIPTIONAL ACTIVATOR PROTEIN LYSR"/>
    <property type="match status" value="1"/>
</dbReference>
<evidence type="ECO:0000259" key="5">
    <source>
        <dbReference type="PROSITE" id="PS50931"/>
    </source>
</evidence>
<dbReference type="GO" id="GO:0003700">
    <property type="term" value="F:DNA-binding transcription factor activity"/>
    <property type="evidence" value="ECO:0007669"/>
    <property type="project" value="InterPro"/>
</dbReference>
<evidence type="ECO:0000313" key="6">
    <source>
        <dbReference type="EMBL" id="CCJ54652.1"/>
    </source>
</evidence>
<dbReference type="GO" id="GO:0010628">
    <property type="term" value="P:positive regulation of gene expression"/>
    <property type="evidence" value="ECO:0007669"/>
    <property type="project" value="TreeGrafter"/>
</dbReference>
<comment type="similarity">
    <text evidence="1">Belongs to the LysR transcriptional regulatory family.</text>
</comment>
<dbReference type="RefSeq" id="WP_015064554.1">
    <property type="nucleotide sequence ID" value="NC_019382.1"/>
</dbReference>
<dbReference type="InterPro" id="IPR036390">
    <property type="entry name" value="WH_DNA-bd_sf"/>
</dbReference>
<dbReference type="GO" id="GO:0043565">
    <property type="term" value="F:sequence-specific DNA binding"/>
    <property type="evidence" value="ECO:0007669"/>
    <property type="project" value="TreeGrafter"/>
</dbReference>
<dbReference type="EMBL" id="HE965806">
    <property type="protein sequence ID" value="CCJ54652.1"/>
    <property type="molecule type" value="Genomic_DNA"/>
</dbReference>
<dbReference type="InterPro" id="IPR005119">
    <property type="entry name" value="LysR_subst-bd"/>
</dbReference>
<sequence>MNLRLIEIFRAVMQSHTTVGAARALQISQPAVSSAIRQLESQVGFTLFDRVGNRLSATEEAKILFRDSESIFLLSKALNHTVEELKNERLGQLRIVATPQLGHSVLPAAINDLLKQRPKVKVFFDVRRSYNVVEIIESRAADIGFAIALEPELEQKLHMLPVARVQMVCLAPADHPLARRKSVTPQDISPYPLIGLELGSRLSPLVLNAFKQAGTPYRTAVEVRYSETACLLAQAGVGVTVVDLFSAMAQARHGGRLKIIPFKPAIEVEAFAVSAKNRVPSRLALLLVEETQKSIRRFQPA</sequence>
<dbReference type="Gene3D" id="1.10.10.10">
    <property type="entry name" value="Winged helix-like DNA-binding domain superfamily/Winged helix DNA-binding domain"/>
    <property type="match status" value="1"/>
</dbReference>
<keyword evidence="3" id="KW-0238">DNA-binding</keyword>
<dbReference type="InterPro" id="IPR036388">
    <property type="entry name" value="WH-like_DNA-bd_sf"/>
</dbReference>
<organism evidence="6 7">
    <name type="scientific">Bordetella bronchiseptica 253</name>
    <dbReference type="NCBI Taxonomy" id="568707"/>
    <lineage>
        <taxon>Bacteria</taxon>
        <taxon>Pseudomonadati</taxon>
        <taxon>Pseudomonadota</taxon>
        <taxon>Betaproteobacteria</taxon>
        <taxon>Burkholderiales</taxon>
        <taxon>Alcaligenaceae</taxon>
        <taxon>Bordetella</taxon>
    </lineage>
</organism>
<evidence type="ECO:0000256" key="2">
    <source>
        <dbReference type="ARBA" id="ARBA00023015"/>
    </source>
</evidence>
<dbReference type="InterPro" id="IPR000847">
    <property type="entry name" value="LysR_HTH_N"/>
</dbReference>
<protein>
    <submittedName>
        <fullName evidence="6">Putative LysR-family transcriptional regulator</fullName>
    </submittedName>
</protein>
<dbReference type="OrthoDB" id="110033at2"/>
<dbReference type="Pfam" id="PF00126">
    <property type="entry name" value="HTH_1"/>
    <property type="match status" value="1"/>
</dbReference>
<dbReference type="AlphaFoldDB" id="A0A0C6P7Q4"/>
<keyword evidence="2" id="KW-0805">Transcription regulation</keyword>
<name>A0A0C6P7Q4_BORBO</name>
<dbReference type="Pfam" id="PF03466">
    <property type="entry name" value="LysR_substrate"/>
    <property type="match status" value="1"/>
</dbReference>
<dbReference type="PANTHER" id="PTHR30427:SF1">
    <property type="entry name" value="TRANSCRIPTIONAL ACTIVATOR PROTEIN LYSR"/>
    <property type="match status" value="1"/>
</dbReference>
<evidence type="ECO:0000256" key="4">
    <source>
        <dbReference type="ARBA" id="ARBA00023163"/>
    </source>
</evidence>
<dbReference type="Gene3D" id="3.40.190.290">
    <property type="match status" value="1"/>
</dbReference>
<evidence type="ECO:0000256" key="3">
    <source>
        <dbReference type="ARBA" id="ARBA00023125"/>
    </source>
</evidence>
<proteinExistence type="inferred from homology"/>
<dbReference type="SUPFAM" id="SSF53850">
    <property type="entry name" value="Periplasmic binding protein-like II"/>
    <property type="match status" value="1"/>
</dbReference>
<keyword evidence="4" id="KW-0804">Transcription</keyword>
<dbReference type="HOGENOM" id="CLU_039613_6_3_4"/>
<evidence type="ECO:0000256" key="1">
    <source>
        <dbReference type="ARBA" id="ARBA00009437"/>
    </source>
</evidence>
<dbReference type="SUPFAM" id="SSF46785">
    <property type="entry name" value="Winged helix' DNA-binding domain"/>
    <property type="match status" value="1"/>
</dbReference>